<dbReference type="Proteomes" id="UP000663866">
    <property type="component" value="Unassembled WGS sequence"/>
</dbReference>
<dbReference type="EMBL" id="CAJOBG010000928">
    <property type="protein sequence ID" value="CAF3874571.1"/>
    <property type="molecule type" value="Genomic_DNA"/>
</dbReference>
<dbReference type="EMBL" id="CAJNRF010011378">
    <property type="protein sequence ID" value="CAF2130846.1"/>
    <property type="molecule type" value="Genomic_DNA"/>
</dbReference>
<dbReference type="Proteomes" id="UP000663856">
    <property type="component" value="Unassembled WGS sequence"/>
</dbReference>
<proteinExistence type="predicted"/>
<dbReference type="AlphaFoldDB" id="A0A819G0T3"/>
<keyword evidence="3" id="KW-1185">Reference proteome</keyword>
<accession>A0A819G0T3</accession>
<evidence type="ECO:0000313" key="2">
    <source>
        <dbReference type="EMBL" id="CAF3874571.1"/>
    </source>
</evidence>
<comment type="caution">
    <text evidence="2">The sequence shown here is derived from an EMBL/GenBank/DDBJ whole genome shotgun (WGS) entry which is preliminary data.</text>
</comment>
<reference evidence="2" key="1">
    <citation type="submission" date="2021-02" db="EMBL/GenBank/DDBJ databases">
        <authorList>
            <person name="Nowell W R."/>
        </authorList>
    </citation>
    <scope>NUCLEOTIDE SEQUENCE</scope>
</reference>
<evidence type="ECO:0000313" key="3">
    <source>
        <dbReference type="Proteomes" id="UP000663866"/>
    </source>
</evidence>
<sequence length="100" mass="11532">MPLLLEHYEYEKVAALYIFQISANRGGKEELATLILPIGSPIRTTSTNNDDKTFINEFSSATKLFHQPCVFELCLDSFLNTMEMIFNMNVFLQIFVLVQY</sequence>
<gene>
    <name evidence="2" type="ORF">OVN521_LOCUS8122</name>
    <name evidence="1" type="ORF">WKI299_LOCUS26245</name>
</gene>
<organism evidence="2 3">
    <name type="scientific">Rotaria magnacalcarata</name>
    <dbReference type="NCBI Taxonomy" id="392030"/>
    <lineage>
        <taxon>Eukaryota</taxon>
        <taxon>Metazoa</taxon>
        <taxon>Spiralia</taxon>
        <taxon>Gnathifera</taxon>
        <taxon>Rotifera</taxon>
        <taxon>Eurotatoria</taxon>
        <taxon>Bdelloidea</taxon>
        <taxon>Philodinida</taxon>
        <taxon>Philodinidae</taxon>
        <taxon>Rotaria</taxon>
    </lineage>
</organism>
<evidence type="ECO:0000313" key="1">
    <source>
        <dbReference type="EMBL" id="CAF2130846.1"/>
    </source>
</evidence>
<protein>
    <submittedName>
        <fullName evidence="2">Uncharacterized protein</fullName>
    </submittedName>
</protein>
<name>A0A819G0T3_9BILA</name>